<dbReference type="PANTHER" id="PTHR18964">
    <property type="entry name" value="ROK (REPRESSOR, ORF, KINASE) FAMILY"/>
    <property type="match status" value="1"/>
</dbReference>
<dbReference type="SUPFAM" id="SSF53067">
    <property type="entry name" value="Actin-like ATPase domain"/>
    <property type="match status" value="1"/>
</dbReference>
<sequence>MTATLAIDLGGSKILAALVAGAEVIARSRTETDREGGPEAWLTQIAALSAPWRGRYSAAGLSVTGRVHDGRWSAMNRKTLAVPEGFPLAARAREALGLDAALANDAQAAAWGEYRHGAGAGRDMVFLTVSTGIGGGVVLNGRLLTGRGGLAGHVGQMALDGGPVENLASGTWIASAAAAAGHPSDARAVFDAAAVGAPWAEEIVALSAARLARLCADLQCLLDPEVIVLGGGVGLAPGFLDRVTAILGQFPPPVRPTLARAALGPEAGIIGMAALATELKTGSD</sequence>
<accession>A0A3N2R6B1</accession>
<organism evidence="1 2">
    <name type="scientific">Histidinibacterium lentulum</name>
    <dbReference type="NCBI Taxonomy" id="2480588"/>
    <lineage>
        <taxon>Bacteria</taxon>
        <taxon>Pseudomonadati</taxon>
        <taxon>Pseudomonadota</taxon>
        <taxon>Alphaproteobacteria</taxon>
        <taxon>Rhodobacterales</taxon>
        <taxon>Paracoccaceae</taxon>
        <taxon>Histidinibacterium</taxon>
    </lineage>
</organism>
<dbReference type="InterPro" id="IPR043129">
    <property type="entry name" value="ATPase_NBD"/>
</dbReference>
<dbReference type="InterPro" id="IPR000600">
    <property type="entry name" value="ROK"/>
</dbReference>
<dbReference type="EMBL" id="RDRB01000003">
    <property type="protein sequence ID" value="ROU03032.1"/>
    <property type="molecule type" value="Genomic_DNA"/>
</dbReference>
<dbReference type="AlphaFoldDB" id="A0A3N2R6B1"/>
<evidence type="ECO:0000313" key="1">
    <source>
        <dbReference type="EMBL" id="ROU03032.1"/>
    </source>
</evidence>
<name>A0A3N2R6B1_9RHOB</name>
<dbReference type="GO" id="GO:0019262">
    <property type="term" value="P:N-acetylneuraminate catabolic process"/>
    <property type="evidence" value="ECO:0007669"/>
    <property type="project" value="TreeGrafter"/>
</dbReference>
<protein>
    <submittedName>
        <fullName evidence="1">ROK family protein</fullName>
    </submittedName>
</protein>
<dbReference type="OrthoDB" id="9810372at2"/>
<reference evidence="1 2" key="1">
    <citation type="submission" date="2018-10" db="EMBL/GenBank/DDBJ databases">
        <title>Histidinibacterium lentulum gen. nov., sp. nov., a marine bacterium from the culture broth of Picochlorum sp. 122.</title>
        <authorList>
            <person name="Wang G."/>
        </authorList>
    </citation>
    <scope>NUCLEOTIDE SEQUENCE [LARGE SCALE GENOMIC DNA]</scope>
    <source>
        <strain evidence="1 2">B17</strain>
    </source>
</reference>
<dbReference type="Gene3D" id="3.30.420.40">
    <property type="match status" value="2"/>
</dbReference>
<dbReference type="GO" id="GO:0009384">
    <property type="term" value="F:N-acylmannosamine kinase activity"/>
    <property type="evidence" value="ECO:0007669"/>
    <property type="project" value="TreeGrafter"/>
</dbReference>
<keyword evidence="2" id="KW-1185">Reference proteome</keyword>
<comment type="caution">
    <text evidence="1">The sequence shown here is derived from an EMBL/GenBank/DDBJ whole genome shotgun (WGS) entry which is preliminary data.</text>
</comment>
<dbReference type="Proteomes" id="UP000268016">
    <property type="component" value="Unassembled WGS sequence"/>
</dbReference>
<dbReference type="Pfam" id="PF00480">
    <property type="entry name" value="ROK"/>
    <property type="match status" value="1"/>
</dbReference>
<dbReference type="RefSeq" id="WP_123641582.1">
    <property type="nucleotide sequence ID" value="NZ_ML119083.1"/>
</dbReference>
<proteinExistence type="predicted"/>
<gene>
    <name evidence="1" type="ORF">EAT49_06985</name>
</gene>
<dbReference type="PANTHER" id="PTHR18964:SF169">
    <property type="entry name" value="N-ACETYLMANNOSAMINE KINASE"/>
    <property type="match status" value="1"/>
</dbReference>
<evidence type="ECO:0000313" key="2">
    <source>
        <dbReference type="Proteomes" id="UP000268016"/>
    </source>
</evidence>